<evidence type="ECO:0000256" key="1">
    <source>
        <dbReference type="ARBA" id="ARBA00004496"/>
    </source>
</evidence>
<dbReference type="Proteomes" id="UP000036951">
    <property type="component" value="Unassembled WGS sequence"/>
</dbReference>
<comment type="similarity">
    <text evidence="5">Belongs to the Rap family.</text>
</comment>
<protein>
    <recommendedName>
        <fullName evidence="8">Tetratricopeptide repeat protein</fullName>
    </recommendedName>
</protein>
<evidence type="ECO:0000256" key="2">
    <source>
        <dbReference type="ARBA" id="ARBA00022490"/>
    </source>
</evidence>
<accession>A0A8E1QXJ0</accession>
<comment type="subcellular location">
    <subcellularLocation>
        <location evidence="1">Cytoplasm</location>
    </subcellularLocation>
</comment>
<dbReference type="InterPro" id="IPR011990">
    <property type="entry name" value="TPR-like_helical_dom_sf"/>
</dbReference>
<keyword evidence="7" id="KW-1185">Reference proteome</keyword>
<reference evidence="6 7" key="1">
    <citation type="submission" date="2015-06" db="EMBL/GenBank/DDBJ databases">
        <title>Prevotella sp. 109, sp. nov., a novel member of the family Prevotellaceae isolated from human faeces.</title>
        <authorList>
            <person name="Shkoporov A.N."/>
            <person name="Chaplin A.V."/>
            <person name="Kafarskaia L.I."/>
            <person name="Efimov B.A."/>
        </authorList>
    </citation>
    <scope>NUCLEOTIDE SEQUENCE [LARGE SCALE GENOMIC DNA]</scope>
    <source>
        <strain evidence="6 7">109</strain>
    </source>
</reference>
<dbReference type="Gene3D" id="1.25.40.10">
    <property type="entry name" value="Tetratricopeptide repeat domain"/>
    <property type="match status" value="1"/>
</dbReference>
<dbReference type="PANTHER" id="PTHR46630:SF1">
    <property type="entry name" value="TETRATRICOPEPTIDE REPEAT PROTEIN 29"/>
    <property type="match status" value="1"/>
</dbReference>
<comment type="caution">
    <text evidence="6">The sequence shown here is derived from an EMBL/GenBank/DDBJ whole genome shotgun (WGS) entry which is preliminary data.</text>
</comment>
<dbReference type="InterPro" id="IPR019734">
    <property type="entry name" value="TPR_rpt"/>
</dbReference>
<evidence type="ECO:0000313" key="6">
    <source>
        <dbReference type="EMBL" id="KOO68595.1"/>
    </source>
</evidence>
<evidence type="ECO:0000256" key="5">
    <source>
        <dbReference type="ARBA" id="ARBA00038253"/>
    </source>
</evidence>
<evidence type="ECO:0000256" key="4">
    <source>
        <dbReference type="ARBA" id="ARBA00022803"/>
    </source>
</evidence>
<evidence type="ECO:0000313" key="7">
    <source>
        <dbReference type="Proteomes" id="UP000036951"/>
    </source>
</evidence>
<keyword evidence="4" id="KW-0802">TPR repeat</keyword>
<sequence>MLSPFYIFAFITNKETDIMKLLRIIAAVVTALYFCSCQQNDIQIKQLTNIDSVADNDAERALNMLDSIGPYMKNATKASRNYYELLKIKAQDKAYIPHTSDSTITRLVEYYENKGDKRLLPKAYYYAGRIYRKLHDATQAVKYFNMAEAAAKKYSKDTKLLANIYAQAGYTLRYQEFHKRSLIKFINAYKTDKINNDTCNMVLSLRDIADTYRNLENPYKALEYFNIAKRLASTLDDKSYASSIKDQMASLYLYELKDADKALKLLKESDPYRDSIEISPALSIYSELYRITGKEDSALMCYKKLLKYGNIYGRQGAYDGLTRHCIKSGKNKEAYRYFELYMNISDSIRKLNASDAVAKYLALYDNSIRDEQNKELKLKNQQEKSKTTIFVITSILLATILISTIMLYRKRFEIINLKIEKLKIINSGIKENKAKPTDDKIRKINSSEIYKTIQKKISAYPEKNENLSETEWDELDNVVNSVYENYTEKLHNIYNRMSSFEYRVCLLIKINISPVNISHLTNHSKESISSVRRRLYYKAFNRKGSPADWDEIISSL</sequence>
<evidence type="ECO:0000256" key="3">
    <source>
        <dbReference type="ARBA" id="ARBA00022737"/>
    </source>
</evidence>
<keyword evidence="2" id="KW-0963">Cytoplasm</keyword>
<dbReference type="GO" id="GO:0005737">
    <property type="term" value="C:cytoplasm"/>
    <property type="evidence" value="ECO:0007669"/>
    <property type="project" value="UniProtKB-SubCell"/>
</dbReference>
<dbReference type="PANTHER" id="PTHR46630">
    <property type="entry name" value="TETRATRICOPEPTIDE REPEAT PROTEIN 29"/>
    <property type="match status" value="1"/>
</dbReference>
<organism evidence="6 7">
    <name type="scientific">Xylanibacter rarus</name>
    <dbReference type="NCBI Taxonomy" id="1676614"/>
    <lineage>
        <taxon>Bacteria</taxon>
        <taxon>Pseudomonadati</taxon>
        <taxon>Bacteroidota</taxon>
        <taxon>Bacteroidia</taxon>
        <taxon>Bacteroidales</taxon>
        <taxon>Prevotellaceae</taxon>
        <taxon>Xylanibacter</taxon>
    </lineage>
</organism>
<gene>
    <name evidence="6" type="ORF">ACU52_07085</name>
</gene>
<keyword evidence="3" id="KW-0677">Repeat</keyword>
<evidence type="ECO:0008006" key="8">
    <source>
        <dbReference type="Google" id="ProtNLM"/>
    </source>
</evidence>
<dbReference type="SMART" id="SM00028">
    <property type="entry name" value="TPR"/>
    <property type="match status" value="2"/>
</dbReference>
<dbReference type="InterPro" id="IPR051476">
    <property type="entry name" value="Bac_ResReg_Asp_Phosphatase"/>
</dbReference>
<name>A0A8E1QXJ0_9BACT</name>
<proteinExistence type="inferred from homology"/>
<dbReference type="EMBL" id="LFQU01000011">
    <property type="protein sequence ID" value="KOO68595.1"/>
    <property type="molecule type" value="Genomic_DNA"/>
</dbReference>
<dbReference type="SUPFAM" id="SSF48452">
    <property type="entry name" value="TPR-like"/>
    <property type="match status" value="1"/>
</dbReference>
<dbReference type="AlphaFoldDB" id="A0A8E1QXJ0"/>